<dbReference type="Pfam" id="PF06429">
    <property type="entry name" value="Flg_bbr_C"/>
    <property type="match status" value="1"/>
</dbReference>
<feature type="domain" description="Flagellar hook-associated protein FlgK helical" evidence="8">
    <location>
        <begin position="99"/>
        <end position="352"/>
    </location>
</feature>
<dbReference type="GO" id="GO:0005198">
    <property type="term" value="F:structural molecule activity"/>
    <property type="evidence" value="ECO:0007669"/>
    <property type="project" value="InterPro"/>
</dbReference>
<proteinExistence type="inferred from homology"/>
<evidence type="ECO:0000256" key="1">
    <source>
        <dbReference type="ARBA" id="ARBA00004365"/>
    </source>
</evidence>
<dbReference type="Pfam" id="PF22638">
    <property type="entry name" value="FlgK_D1"/>
    <property type="match status" value="1"/>
</dbReference>
<dbReference type="Proteomes" id="UP001071230">
    <property type="component" value="Unassembled WGS sequence"/>
</dbReference>
<reference evidence="9" key="2">
    <citation type="submission" date="2020-01" db="EMBL/GenBank/DDBJ databases">
        <authorList>
            <person name="Hornung B."/>
        </authorList>
    </citation>
    <scope>NUCLEOTIDE SEQUENCE</scope>
    <source>
        <strain evidence="9">PacBioINE</strain>
    </source>
</reference>
<keyword evidence="10" id="KW-0966">Cell projection</keyword>
<dbReference type="InterPro" id="IPR002371">
    <property type="entry name" value="FlgK"/>
</dbReference>
<dbReference type="InterPro" id="IPR010930">
    <property type="entry name" value="Flg_bb/hook_C_dom"/>
</dbReference>
<dbReference type="InterPro" id="IPR053927">
    <property type="entry name" value="FlgK_helical"/>
</dbReference>
<protein>
    <recommendedName>
        <fullName evidence="4">Flagellar hook-associated protein 1</fullName>
    </recommendedName>
</protein>
<evidence type="ECO:0000256" key="2">
    <source>
        <dbReference type="ARBA" id="ARBA00004613"/>
    </source>
</evidence>
<keyword evidence="11" id="KW-1185">Reference proteome</keyword>
<keyword evidence="9" id="KW-0687">Ribonucleoprotein</keyword>
<evidence type="ECO:0000256" key="3">
    <source>
        <dbReference type="ARBA" id="ARBA00009677"/>
    </source>
</evidence>
<name>A0A8S0W5I5_9FIRM</name>
<dbReference type="SUPFAM" id="SSF64518">
    <property type="entry name" value="Phase 1 flagellin"/>
    <property type="match status" value="1"/>
</dbReference>
<feature type="domain" description="Flagellar basal-body/hook protein C-terminal" evidence="7">
    <location>
        <begin position="595"/>
        <end position="632"/>
    </location>
</feature>
<evidence type="ECO:0000313" key="9">
    <source>
        <dbReference type="EMBL" id="CAA7603178.1"/>
    </source>
</evidence>
<dbReference type="KEGG" id="aacx:DEACI_4001"/>
<dbReference type="PANTHER" id="PTHR30033:SF1">
    <property type="entry name" value="FLAGELLAR HOOK-ASSOCIATED PROTEIN 1"/>
    <property type="match status" value="1"/>
</dbReference>
<dbReference type="PANTHER" id="PTHR30033">
    <property type="entry name" value="FLAGELLAR HOOK-ASSOCIATED PROTEIN 1"/>
    <property type="match status" value="1"/>
</dbReference>
<dbReference type="Proteomes" id="UP000836597">
    <property type="component" value="Chromosome"/>
</dbReference>
<dbReference type="GO" id="GO:0044780">
    <property type="term" value="P:bacterial-type flagellum assembly"/>
    <property type="evidence" value="ECO:0007669"/>
    <property type="project" value="InterPro"/>
</dbReference>
<evidence type="ECO:0000256" key="6">
    <source>
        <dbReference type="ARBA" id="ARBA00023143"/>
    </source>
</evidence>
<evidence type="ECO:0000313" key="11">
    <source>
        <dbReference type="Proteomes" id="UP001071230"/>
    </source>
</evidence>
<keyword evidence="5" id="KW-0964">Secreted</keyword>
<dbReference type="EMBL" id="CDGJ01000060">
    <property type="protein sequence ID" value="CEJ07594.1"/>
    <property type="molecule type" value="Genomic_DNA"/>
</dbReference>
<evidence type="ECO:0000313" key="10">
    <source>
        <dbReference type="EMBL" id="CEJ07594.1"/>
    </source>
</evidence>
<keyword evidence="6" id="KW-0975">Bacterial flagellum</keyword>
<dbReference type="PRINTS" id="PR01005">
    <property type="entry name" value="FLGHOOKAP1"/>
</dbReference>
<dbReference type="EMBL" id="LR746496">
    <property type="protein sequence ID" value="CAA7603178.1"/>
    <property type="molecule type" value="Genomic_DNA"/>
</dbReference>
<dbReference type="RefSeq" id="WP_240986434.1">
    <property type="nucleotide sequence ID" value="NZ_CDGJ01000060.1"/>
</dbReference>
<keyword evidence="10" id="KW-0969">Cilium</keyword>
<reference evidence="10" key="1">
    <citation type="submission" date="2014-11" db="EMBL/GenBank/DDBJ databases">
        <authorList>
            <person name="Hornung B.V."/>
        </authorList>
    </citation>
    <scope>NUCLEOTIDE SEQUENCE</scope>
    <source>
        <strain evidence="10">INE</strain>
    </source>
</reference>
<sequence length="640" mass="66266">MPSTFFGLQIAANALAAQQAAVDVTGHNIANASNAAYTRELPNFVAATPYTFPSAGHYLTLGEGVNIGSVTRARDAFVDAQYRNQNSLLSYWTQQQDGLNKIQGIMNEPSDSSLASTLNTFWSDWSTLANNAQNSAARTTVQQQSVTLAEMFNQMSSQISALQTSYESAVSTGVAQVNSIAEQVSQLNVQINKAEAGGSNPNDLLDRRDALVDQLSQYYQVSVVQTQQGAVTHYEVQIGGKDLVNGANYNTLAFNPAANADVNWTGGKPVLAQDVSWASVTTPGGPAQPAVNAAVGSGDGSGGDTGSIKGNLDNLTKLAGLQKKYDDMAQGIADAVNQLQNQGIDMYGQAGGSGQSFFTYNTAASSQYSSQGAAASLQVNGSILHDPNKIAAADPSGGEITAGTASLQVGTTAYSVNVTAGETLASVLNALQKQVPGAFTYTISGNQVTINNTTDTTTPPSPQSISFGTGDTSNLWQIAGLQTVPPAPPASSVAPGHSAAGTITVAPSDIQSNGANAQSIADLQNSWSPLQFAGNTPVLPGGAAANSGNPVFAAVSVSDYYGALVSGIGVDGQQANNMETNQQTLVNSLSNQRQSVSGVSLDQEMTNMITYQKSYTAAARVVTMMDDMLNTLVTGMGITR</sequence>
<keyword evidence="10" id="KW-0282">Flagellum</keyword>
<gene>
    <name evidence="10" type="ORF">DEACI_2060</name>
    <name evidence="9" type="ORF">DEACI_4001</name>
</gene>
<keyword evidence="9" id="KW-0689">Ribosomal protein</keyword>
<dbReference type="GO" id="GO:0009424">
    <property type="term" value="C:bacterial-type flagellum hook"/>
    <property type="evidence" value="ECO:0007669"/>
    <property type="project" value="InterPro"/>
</dbReference>
<organism evidence="9">
    <name type="scientific">Acididesulfobacillus acetoxydans</name>
    <dbReference type="NCBI Taxonomy" id="1561005"/>
    <lineage>
        <taxon>Bacteria</taxon>
        <taxon>Bacillati</taxon>
        <taxon>Bacillota</taxon>
        <taxon>Clostridia</taxon>
        <taxon>Eubacteriales</taxon>
        <taxon>Peptococcaceae</taxon>
        <taxon>Acididesulfobacillus</taxon>
    </lineage>
</organism>
<dbReference type="GO" id="GO:0005576">
    <property type="term" value="C:extracellular region"/>
    <property type="evidence" value="ECO:0007669"/>
    <property type="project" value="UniProtKB-SubCell"/>
</dbReference>
<dbReference type="NCBIfam" id="TIGR02492">
    <property type="entry name" value="flgK_ends"/>
    <property type="match status" value="1"/>
</dbReference>
<accession>A0A8S0W5I5</accession>
<evidence type="ECO:0000259" key="7">
    <source>
        <dbReference type="Pfam" id="PF06429"/>
    </source>
</evidence>
<evidence type="ECO:0000256" key="5">
    <source>
        <dbReference type="ARBA" id="ARBA00022525"/>
    </source>
</evidence>
<evidence type="ECO:0000259" key="8">
    <source>
        <dbReference type="Pfam" id="PF22638"/>
    </source>
</evidence>
<comment type="subcellular location">
    <subcellularLocation>
        <location evidence="1">Bacterial flagellum</location>
    </subcellularLocation>
    <subcellularLocation>
        <location evidence="2">Secreted</location>
    </subcellularLocation>
</comment>
<evidence type="ECO:0000256" key="4">
    <source>
        <dbReference type="ARBA" id="ARBA00016244"/>
    </source>
</evidence>
<dbReference type="GO" id="GO:0005840">
    <property type="term" value="C:ribosome"/>
    <property type="evidence" value="ECO:0007669"/>
    <property type="project" value="UniProtKB-KW"/>
</dbReference>
<comment type="similarity">
    <text evidence="3">Belongs to the flagella basal body rod proteins family.</text>
</comment>
<dbReference type="AlphaFoldDB" id="A0A8S0W5I5"/>